<sequence>MFDSEATSKLELKHSIQSNPGGNVTQSGINITTEKVVAPGTLIGGTVGLQKMEASSGASSDMKTAGVFGSQVTDLGKTSISFTDKSGRGPAGREHHTDLTLGHAFPVGEKAVVGATLGHETHHVGAATARGITAGLQGKLETDLGVTSAAFKDTTLSGAGISEHHQSTSLRHDFGIGDNSKLGASIFQQSQAVGSFNSQAHGFGLHASTVTGAGTTGLDFINKTTTSPFGVGGLQSTSLTHQIPLSNNTFLEGFGTHNTHMMPGGKTFDSNMLGLTFGMKF</sequence>
<proteinExistence type="predicted"/>
<protein>
    <submittedName>
        <fullName evidence="2">Uncharacterized protein</fullName>
    </submittedName>
</protein>
<evidence type="ECO:0000256" key="1">
    <source>
        <dbReference type="SAM" id="MobiDB-lite"/>
    </source>
</evidence>
<accession>A0ABD0YCM1</accession>
<dbReference type="AlphaFoldDB" id="A0ABD0YCM1"/>
<feature type="compositionally biased region" description="Basic and acidic residues" evidence="1">
    <location>
        <begin position="1"/>
        <end position="14"/>
    </location>
</feature>
<dbReference type="EMBL" id="JBFDAA010000009">
    <property type="protein sequence ID" value="KAL1129056.1"/>
    <property type="molecule type" value="Genomic_DNA"/>
</dbReference>
<gene>
    <name evidence="2" type="ORF">AAG570_013588</name>
</gene>
<name>A0ABD0YCM1_9HEMI</name>
<comment type="caution">
    <text evidence="2">The sequence shown here is derived from an EMBL/GenBank/DDBJ whole genome shotgun (WGS) entry which is preliminary data.</text>
</comment>
<keyword evidence="3" id="KW-1185">Reference proteome</keyword>
<feature type="compositionally biased region" description="Polar residues" evidence="1">
    <location>
        <begin position="15"/>
        <end position="26"/>
    </location>
</feature>
<organism evidence="2 3">
    <name type="scientific">Ranatra chinensis</name>
    <dbReference type="NCBI Taxonomy" id="642074"/>
    <lineage>
        <taxon>Eukaryota</taxon>
        <taxon>Metazoa</taxon>
        <taxon>Ecdysozoa</taxon>
        <taxon>Arthropoda</taxon>
        <taxon>Hexapoda</taxon>
        <taxon>Insecta</taxon>
        <taxon>Pterygota</taxon>
        <taxon>Neoptera</taxon>
        <taxon>Paraneoptera</taxon>
        <taxon>Hemiptera</taxon>
        <taxon>Heteroptera</taxon>
        <taxon>Panheteroptera</taxon>
        <taxon>Nepomorpha</taxon>
        <taxon>Nepidae</taxon>
        <taxon>Ranatrinae</taxon>
        <taxon>Ranatra</taxon>
    </lineage>
</organism>
<dbReference type="Proteomes" id="UP001558652">
    <property type="component" value="Unassembled WGS sequence"/>
</dbReference>
<reference evidence="2 3" key="1">
    <citation type="submission" date="2024-07" db="EMBL/GenBank/DDBJ databases">
        <title>Chromosome-level genome assembly of the water stick insect Ranatra chinensis (Heteroptera: Nepidae).</title>
        <authorList>
            <person name="Liu X."/>
        </authorList>
    </citation>
    <scope>NUCLEOTIDE SEQUENCE [LARGE SCALE GENOMIC DNA]</scope>
    <source>
        <strain evidence="2">Cailab_2021Rc</strain>
        <tissue evidence="2">Muscle</tissue>
    </source>
</reference>
<feature type="region of interest" description="Disordered" evidence="1">
    <location>
        <begin position="1"/>
        <end position="26"/>
    </location>
</feature>
<evidence type="ECO:0000313" key="3">
    <source>
        <dbReference type="Proteomes" id="UP001558652"/>
    </source>
</evidence>
<evidence type="ECO:0000313" key="2">
    <source>
        <dbReference type="EMBL" id="KAL1129056.1"/>
    </source>
</evidence>